<dbReference type="InterPro" id="IPR026004">
    <property type="entry name" value="Septum_form"/>
</dbReference>
<dbReference type="AlphaFoldDB" id="A0A3D4T165"/>
<evidence type="ECO:0000259" key="1">
    <source>
        <dbReference type="Pfam" id="PF13845"/>
    </source>
</evidence>
<evidence type="ECO:0000313" key="2">
    <source>
        <dbReference type="EMBL" id="HCT15253.1"/>
    </source>
</evidence>
<sequence length="103" mass="10921">MPTKASEISTVDCAGQHVGEVYAQQTLDDVLFPGRSQTKDRAADWCTGDEFTDFVGTGFGGSSLDVVTYVPSKESWAAKDRTVSCVVTDPAGPTTGSLAHAYR</sequence>
<dbReference type="Pfam" id="PF13845">
    <property type="entry name" value="Septum_form"/>
    <property type="match status" value="1"/>
</dbReference>
<organism evidence="2 3">
    <name type="scientific">Corynebacterium nuruki</name>
    <dbReference type="NCBI Taxonomy" id="1032851"/>
    <lineage>
        <taxon>Bacteria</taxon>
        <taxon>Bacillati</taxon>
        <taxon>Actinomycetota</taxon>
        <taxon>Actinomycetes</taxon>
        <taxon>Mycobacteriales</taxon>
        <taxon>Corynebacteriaceae</taxon>
        <taxon>Corynebacterium</taxon>
    </lineage>
</organism>
<dbReference type="Proteomes" id="UP000261739">
    <property type="component" value="Unassembled WGS sequence"/>
</dbReference>
<accession>A0A3D4T165</accession>
<gene>
    <name evidence="2" type="ORF">DIW82_10855</name>
</gene>
<proteinExistence type="predicted"/>
<dbReference type="STRING" id="863239.GCA_000213935_01118"/>
<reference evidence="2 3" key="1">
    <citation type="journal article" date="2018" name="Nat. Biotechnol.">
        <title>A standardized bacterial taxonomy based on genome phylogeny substantially revises the tree of life.</title>
        <authorList>
            <person name="Parks D.H."/>
            <person name="Chuvochina M."/>
            <person name="Waite D.W."/>
            <person name="Rinke C."/>
            <person name="Skarshewski A."/>
            <person name="Chaumeil P.A."/>
            <person name="Hugenholtz P."/>
        </authorList>
    </citation>
    <scope>NUCLEOTIDE SEQUENCE [LARGE SCALE GENOMIC DNA]</scope>
    <source>
        <strain evidence="2">UBA11247</strain>
    </source>
</reference>
<comment type="caution">
    <text evidence="2">The sequence shown here is derived from an EMBL/GenBank/DDBJ whole genome shotgun (WGS) entry which is preliminary data.</text>
</comment>
<evidence type="ECO:0000313" key="3">
    <source>
        <dbReference type="Proteomes" id="UP000261739"/>
    </source>
</evidence>
<name>A0A3D4T165_9CORY</name>
<dbReference type="EMBL" id="DQID01000278">
    <property type="protein sequence ID" value="HCT15253.1"/>
    <property type="molecule type" value="Genomic_DNA"/>
</dbReference>
<feature type="domain" description="Septum formation-related" evidence="1">
    <location>
        <begin position="4"/>
        <end position="90"/>
    </location>
</feature>
<protein>
    <recommendedName>
        <fullName evidence="1">Septum formation-related domain-containing protein</fullName>
    </recommendedName>
</protein>